<sequence length="570" mass="64545">MEKETTYTPLKRLTQLLSVDKREVGHIYIYAMFNGLINLSLPLGIQAIINFISGGMVSTSWIVLVSLVITGIALTGLLQIVQLRVIERLQQRIFTRAAFEFTYRLPRLKTESVLGMHLTELMNRFFDTFSVQKGLSKLLVDFSVAALQMVFGLILLSFYHPFFVIFGFILLIILLLMFRFLGPRGMESSLEESKYKYAVAHWLEEMARTIGVIKLAGYTEMPLKKTNKLVNGYLGARNTHFSVLVSQYYFMVAFKVLVASSFLALGGMLVIEQRMNIGQFVASEIIVLLVLGSVEKLITSFETIYDILTSLEKMGYVTDLPLESEEGKEKLKDSEEGFAVDFRQVSFTYPQKKDYQIHNLNLSIQAGEKVCLTGPAGSGKSLVTNLMTGMFESYQGSISFDKVPMTNINLIDLRTRIGDTLPSEELILATLEDNITLGREGITLEDRQKAADIVSLSDWIADQQDGWKTIINPDEEQYSVYLRNKIILARSIVHKPRLLLLEEQNCLLEQKAQNKFFDYIFSSDFKATVVMVSKSPEVLARANQVVLINHGVWIQSGPWEEVSKHPYFLS</sequence>
<accession>A0ABT8F8B8</accession>
<comment type="subcellular location">
    <subcellularLocation>
        <location evidence="1">Cell membrane</location>
        <topology evidence="1">Multi-pass membrane protein</topology>
    </subcellularLocation>
</comment>
<evidence type="ECO:0000313" key="9">
    <source>
        <dbReference type="Proteomes" id="UP001168552"/>
    </source>
</evidence>
<dbReference type="PROSITE" id="PS50929">
    <property type="entry name" value="ABC_TM1F"/>
    <property type="match status" value="1"/>
</dbReference>
<evidence type="ECO:0000256" key="1">
    <source>
        <dbReference type="ARBA" id="ARBA00004651"/>
    </source>
</evidence>
<evidence type="ECO:0000259" key="7">
    <source>
        <dbReference type="PROSITE" id="PS50929"/>
    </source>
</evidence>
<keyword evidence="3 5" id="KW-1133">Transmembrane helix</keyword>
<dbReference type="Pfam" id="PF00664">
    <property type="entry name" value="ABC_membrane"/>
    <property type="match status" value="1"/>
</dbReference>
<feature type="transmembrane region" description="Helical" evidence="5">
    <location>
        <begin position="248"/>
        <end position="271"/>
    </location>
</feature>
<dbReference type="InterPro" id="IPR003439">
    <property type="entry name" value="ABC_transporter-like_ATP-bd"/>
</dbReference>
<dbReference type="RefSeq" id="WP_320005276.1">
    <property type="nucleotide sequence ID" value="NZ_JAUHJS010000008.1"/>
</dbReference>
<protein>
    <submittedName>
        <fullName evidence="8">ATP-binding cassette domain-containing protein</fullName>
    </submittedName>
</protein>
<dbReference type="Proteomes" id="UP001168552">
    <property type="component" value="Unassembled WGS sequence"/>
</dbReference>
<evidence type="ECO:0000313" key="8">
    <source>
        <dbReference type="EMBL" id="MDN4166738.1"/>
    </source>
</evidence>
<name>A0ABT8F8B8_9BACT</name>
<keyword evidence="4 5" id="KW-0472">Membrane</keyword>
<dbReference type="InterPro" id="IPR011527">
    <property type="entry name" value="ABC1_TM_dom"/>
</dbReference>
<evidence type="ECO:0000256" key="3">
    <source>
        <dbReference type="ARBA" id="ARBA00022989"/>
    </source>
</evidence>
<evidence type="ECO:0000259" key="6">
    <source>
        <dbReference type="PROSITE" id="PS50893"/>
    </source>
</evidence>
<feature type="transmembrane region" description="Helical" evidence="5">
    <location>
        <begin position="27"/>
        <end position="49"/>
    </location>
</feature>
<dbReference type="Pfam" id="PF00005">
    <property type="entry name" value="ABC_tran"/>
    <property type="match status" value="1"/>
</dbReference>
<dbReference type="SUPFAM" id="SSF90123">
    <property type="entry name" value="ABC transporter transmembrane region"/>
    <property type="match status" value="1"/>
</dbReference>
<feature type="domain" description="ABC transporter" evidence="6">
    <location>
        <begin position="340"/>
        <end position="569"/>
    </location>
</feature>
<organism evidence="8 9">
    <name type="scientific">Shiella aurantiaca</name>
    <dbReference type="NCBI Taxonomy" id="3058365"/>
    <lineage>
        <taxon>Bacteria</taxon>
        <taxon>Pseudomonadati</taxon>
        <taxon>Bacteroidota</taxon>
        <taxon>Cytophagia</taxon>
        <taxon>Cytophagales</taxon>
        <taxon>Shiellaceae</taxon>
        <taxon>Shiella</taxon>
    </lineage>
</organism>
<dbReference type="PANTHER" id="PTHR43394:SF4">
    <property type="entry name" value="TOXIN SECRETION ABC TRANSPORTER ATP-BINDING PROTEIN"/>
    <property type="match status" value="1"/>
</dbReference>
<dbReference type="Gene3D" id="1.20.1560.10">
    <property type="entry name" value="ABC transporter type 1, transmembrane domain"/>
    <property type="match status" value="1"/>
</dbReference>
<keyword evidence="8" id="KW-0067">ATP-binding</keyword>
<evidence type="ECO:0000256" key="4">
    <source>
        <dbReference type="ARBA" id="ARBA00023136"/>
    </source>
</evidence>
<dbReference type="SUPFAM" id="SSF52540">
    <property type="entry name" value="P-loop containing nucleoside triphosphate hydrolases"/>
    <property type="match status" value="1"/>
</dbReference>
<dbReference type="InterPro" id="IPR036640">
    <property type="entry name" value="ABC1_TM_sf"/>
</dbReference>
<dbReference type="GO" id="GO:0005524">
    <property type="term" value="F:ATP binding"/>
    <property type="evidence" value="ECO:0007669"/>
    <property type="project" value="UniProtKB-KW"/>
</dbReference>
<dbReference type="PANTHER" id="PTHR43394">
    <property type="entry name" value="ATP-DEPENDENT PERMEASE MDL1, MITOCHONDRIAL"/>
    <property type="match status" value="1"/>
</dbReference>
<dbReference type="InterPro" id="IPR039421">
    <property type="entry name" value="Type_1_exporter"/>
</dbReference>
<evidence type="ECO:0000256" key="2">
    <source>
        <dbReference type="ARBA" id="ARBA00022692"/>
    </source>
</evidence>
<proteinExistence type="predicted"/>
<keyword evidence="2 5" id="KW-0812">Transmembrane</keyword>
<dbReference type="InterPro" id="IPR027417">
    <property type="entry name" value="P-loop_NTPase"/>
</dbReference>
<keyword evidence="9" id="KW-1185">Reference proteome</keyword>
<reference evidence="8" key="1">
    <citation type="submission" date="2023-06" db="EMBL/GenBank/DDBJ databases">
        <title>Cytophagales bacterium Strain LB-30, isolated from soil.</title>
        <authorList>
            <person name="Liu B."/>
        </authorList>
    </citation>
    <scope>NUCLEOTIDE SEQUENCE</scope>
    <source>
        <strain evidence="8">LB-30</strain>
    </source>
</reference>
<feature type="transmembrane region" description="Helical" evidence="5">
    <location>
        <begin position="138"/>
        <end position="156"/>
    </location>
</feature>
<feature type="transmembrane region" description="Helical" evidence="5">
    <location>
        <begin position="162"/>
        <end position="181"/>
    </location>
</feature>
<keyword evidence="8" id="KW-0547">Nucleotide-binding</keyword>
<feature type="transmembrane region" description="Helical" evidence="5">
    <location>
        <begin position="61"/>
        <end position="86"/>
    </location>
</feature>
<comment type="caution">
    <text evidence="8">The sequence shown here is derived from an EMBL/GenBank/DDBJ whole genome shotgun (WGS) entry which is preliminary data.</text>
</comment>
<feature type="domain" description="ABC transmembrane type-1" evidence="7">
    <location>
        <begin position="29"/>
        <end position="306"/>
    </location>
</feature>
<evidence type="ECO:0000256" key="5">
    <source>
        <dbReference type="SAM" id="Phobius"/>
    </source>
</evidence>
<gene>
    <name evidence="8" type="ORF">QWY31_14600</name>
</gene>
<dbReference type="PROSITE" id="PS50893">
    <property type="entry name" value="ABC_TRANSPORTER_2"/>
    <property type="match status" value="1"/>
</dbReference>
<dbReference type="Gene3D" id="3.40.50.300">
    <property type="entry name" value="P-loop containing nucleotide triphosphate hydrolases"/>
    <property type="match status" value="1"/>
</dbReference>
<dbReference type="EMBL" id="JAUHJS010000008">
    <property type="protein sequence ID" value="MDN4166738.1"/>
    <property type="molecule type" value="Genomic_DNA"/>
</dbReference>